<dbReference type="InterPro" id="IPR023827">
    <property type="entry name" value="Peptidase_S8_Asp-AS"/>
</dbReference>
<dbReference type="InterPro" id="IPR034197">
    <property type="entry name" value="Peptidases_S8_3"/>
</dbReference>
<organism evidence="17 18">
    <name type="scientific">Colwellia psychrerythraea (strain 34H / ATCC BAA-681)</name>
    <name type="common">Vibrio psychroerythus</name>
    <dbReference type="NCBI Taxonomy" id="167879"/>
    <lineage>
        <taxon>Bacteria</taxon>
        <taxon>Pseudomonadati</taxon>
        <taxon>Pseudomonadota</taxon>
        <taxon>Gammaproteobacteria</taxon>
        <taxon>Alteromonadales</taxon>
        <taxon>Colwelliaceae</taxon>
        <taxon>Colwellia</taxon>
    </lineage>
</organism>
<dbReference type="Pfam" id="PF00082">
    <property type="entry name" value="Peptidase_S8"/>
    <property type="match status" value="1"/>
</dbReference>
<dbReference type="InterPro" id="IPR010259">
    <property type="entry name" value="S8pro/Inhibitor_I9"/>
</dbReference>
<dbReference type="InterPro" id="IPR015500">
    <property type="entry name" value="Peptidase_S8_subtilisin-rel"/>
</dbReference>
<evidence type="ECO:0000259" key="15">
    <source>
        <dbReference type="Pfam" id="PF05922"/>
    </source>
</evidence>
<dbReference type="InterPro" id="IPR037045">
    <property type="entry name" value="S8pro/Inhibitor_I9_sf"/>
</dbReference>
<dbReference type="PROSITE" id="PS51892">
    <property type="entry name" value="SUBTILASE"/>
    <property type="match status" value="1"/>
</dbReference>
<evidence type="ECO:0000313" key="17">
    <source>
        <dbReference type="EMBL" id="AAZ23976.1"/>
    </source>
</evidence>
<keyword evidence="5" id="KW-0732">Signal</keyword>
<evidence type="ECO:0000256" key="2">
    <source>
        <dbReference type="ARBA" id="ARBA00011073"/>
    </source>
</evidence>
<evidence type="ECO:0000256" key="7">
    <source>
        <dbReference type="ARBA" id="ARBA00022825"/>
    </source>
</evidence>
<dbReference type="PROSITE" id="PS00136">
    <property type="entry name" value="SUBTILASE_ASP"/>
    <property type="match status" value="1"/>
</dbReference>
<evidence type="ECO:0000313" key="18">
    <source>
        <dbReference type="Proteomes" id="UP000000547"/>
    </source>
</evidence>
<gene>
    <name evidence="17" type="ordered locus">CPS_3335</name>
</gene>
<evidence type="ECO:0000256" key="5">
    <source>
        <dbReference type="ARBA" id="ARBA00022729"/>
    </source>
</evidence>
<name>Q47YW0_COLP3</name>
<feature type="domain" description="Inhibitor I9" evidence="15">
    <location>
        <begin position="37"/>
        <end position="138"/>
    </location>
</feature>
<keyword evidence="3" id="KW-0964">Secreted</keyword>
<dbReference type="InterPro" id="IPR046450">
    <property type="entry name" value="PA_dom_sf"/>
</dbReference>
<dbReference type="STRING" id="167879.CPS_3335"/>
<keyword evidence="6 10" id="KW-0378">Hydrolase</keyword>
<dbReference type="InterPro" id="IPR000209">
    <property type="entry name" value="Peptidase_S8/S53_dom"/>
</dbReference>
<accession>Q47YW0</accession>
<dbReference type="PROSITE" id="PS00138">
    <property type="entry name" value="SUBTILASE_SER"/>
    <property type="match status" value="1"/>
</dbReference>
<dbReference type="InterPro" id="IPR041469">
    <property type="entry name" value="Subtilisin-like_FN3"/>
</dbReference>
<dbReference type="GO" id="GO:0005576">
    <property type="term" value="C:extracellular region"/>
    <property type="evidence" value="ECO:0007669"/>
    <property type="project" value="UniProtKB-SubCell"/>
</dbReference>
<dbReference type="CDD" id="cd04852">
    <property type="entry name" value="Peptidases_S8_3"/>
    <property type="match status" value="1"/>
</dbReference>
<evidence type="ECO:0000256" key="1">
    <source>
        <dbReference type="ARBA" id="ARBA00004613"/>
    </source>
</evidence>
<proteinExistence type="inferred from homology"/>
<evidence type="ECO:0000259" key="16">
    <source>
        <dbReference type="Pfam" id="PF17766"/>
    </source>
</evidence>
<dbReference type="Gene3D" id="2.60.40.2310">
    <property type="match status" value="1"/>
</dbReference>
<feature type="domain" description="PA" evidence="14">
    <location>
        <begin position="418"/>
        <end position="486"/>
    </location>
</feature>
<feature type="active site" description="Charge relay system" evidence="9 10">
    <location>
        <position position="565"/>
    </location>
</feature>
<dbReference type="EC" id="3.4.21.-" evidence="17"/>
<evidence type="ECO:0000259" key="14">
    <source>
        <dbReference type="Pfam" id="PF02225"/>
    </source>
</evidence>
<evidence type="ECO:0000256" key="11">
    <source>
        <dbReference type="RuleBase" id="RU003355"/>
    </source>
</evidence>
<dbReference type="Pfam" id="PF02225">
    <property type="entry name" value="PA"/>
    <property type="match status" value="1"/>
</dbReference>
<dbReference type="Gene3D" id="2.60.120.380">
    <property type="match status" value="1"/>
</dbReference>
<dbReference type="Proteomes" id="UP000000547">
    <property type="component" value="Chromosome"/>
</dbReference>
<dbReference type="Gene3D" id="3.30.70.80">
    <property type="entry name" value="Peptidase S8 propeptide/proteinase inhibitor I9"/>
    <property type="match status" value="1"/>
</dbReference>
<dbReference type="InterPro" id="IPR045051">
    <property type="entry name" value="SBT"/>
</dbReference>
<evidence type="ECO:0000256" key="3">
    <source>
        <dbReference type="ARBA" id="ARBA00022525"/>
    </source>
</evidence>
<protein>
    <submittedName>
        <fullName evidence="17">Serine protease, subtilase family</fullName>
        <ecNumber evidence="17">3.4.21.-</ecNumber>
    </submittedName>
</protein>
<dbReference type="EMBL" id="CP000083">
    <property type="protein sequence ID" value="AAZ23976.1"/>
    <property type="molecule type" value="Genomic_DNA"/>
</dbReference>
<dbReference type="PRINTS" id="PR00723">
    <property type="entry name" value="SUBTILISIN"/>
</dbReference>
<dbReference type="HOGENOM" id="CLU_000625_3_0_6"/>
<dbReference type="SUPFAM" id="SSF52025">
    <property type="entry name" value="PA domain"/>
    <property type="match status" value="1"/>
</dbReference>
<feature type="active site" description="Charge relay system" evidence="9 10">
    <location>
        <position position="252"/>
    </location>
</feature>
<evidence type="ECO:0000256" key="9">
    <source>
        <dbReference type="PIRSR" id="PIRSR615500-1"/>
    </source>
</evidence>
<feature type="region of interest" description="Disordered" evidence="12">
    <location>
        <begin position="243"/>
        <end position="265"/>
    </location>
</feature>
<dbReference type="GO" id="GO:0006508">
    <property type="term" value="P:proteolysis"/>
    <property type="evidence" value="ECO:0007669"/>
    <property type="project" value="UniProtKB-KW"/>
</dbReference>
<dbReference type="Gene3D" id="3.40.50.200">
    <property type="entry name" value="Peptidase S8/S53 domain"/>
    <property type="match status" value="1"/>
</dbReference>
<feature type="active site" description="Charge relay system" evidence="9 10">
    <location>
        <position position="172"/>
    </location>
</feature>
<dbReference type="CDD" id="cd02120">
    <property type="entry name" value="PA_subtilisin_like"/>
    <property type="match status" value="1"/>
</dbReference>
<comment type="similarity">
    <text evidence="2 10 11">Belongs to the peptidase S8 family.</text>
</comment>
<sequence>MKNILPLMWVIILMFVISQGVSAKGKKEIPKSEYGSYIVIMDLNPAIAYEGDIKGFKATKPGKNKKINPKSANVRKYTSMLSKTHDAALAKANVKSKDKVHDYGIALNGFSAKMTHEQAVALSSQDGVAKVMPDVLRQKMTDNSPSFLDLGGPAGPWLKGYDGEGIVIGVIDTGIWPEHPSFTDDGSYSTPPILLDDSRPNCEFGNTGHRPDDVAFSCNNKLIGARQMLDTYRLIVGATSDEFDSARDEDGHGTHTSSTSGGNANVPANMLGNDYGLISGIAPRAHIVMYKGLGDLGGFGSDLAAAIDQAVADGVDVINYSIGSSSFAIGPDDVAFLFAENAGVFVATSNGNSGPAPATTGSPASTPWVTSVGASTQNRTYQGSASSVGEWEFFGASITAGTAELALIDSAEAGSELCIPGVLDPVAVAGKIVLCLRGAIARVDKSKAVNIAGGAGMILYNANDGESQVTDSHWVPSVHINNTDGLVIKGYISNDASTAVAQIMGGTYTEIDAPSMAGFSSRGPNLLSGDIIKPDVTAPGVNIIAGQTPASEGRGELFQMISGTSMSSPHVAGLFAMIKQAHPNWSPSTAKSALMTTAYQDVMKEDEATPADAFDMGAGHVNPGGKANKGSIFEPGLAYQAGLFEYAAYSCGAELGIFSPGTCGFLESLGIPTDPANLNLPSIGIANVIGSKTVYRSVTGVAKDSGWRTYSVDVDAPAGYEVSVLPASIKLKSGMSATYAVTITNTASPAGEWAHGSITWRDSNDHYSVYSPIAVKGALFEAPANITGSSETGSASIDVTFGYTGDYTASGYGLTAATVDIDSVVQDPDQIFDPGDTFSNAHAIVVSGAAYLRIAIPGVADPNADLDIFLLDSVGNIVGVSANGGTDELIEMELPGDDTYTLWVHGWSAPGGSTDYELYSWVVPMASGSLTVASAPSSATLGATETIGVDWTGATNGKWHFGVIGHSDAGGLIGATLVEVDNR</sequence>
<dbReference type="InterPro" id="IPR036852">
    <property type="entry name" value="Peptidase_S8/S53_dom_sf"/>
</dbReference>
<feature type="domain" description="Subtilisin-like protease fibronectin type-III" evidence="16">
    <location>
        <begin position="677"/>
        <end position="775"/>
    </location>
</feature>
<dbReference type="InterPro" id="IPR023828">
    <property type="entry name" value="Peptidase_S8_Ser-AS"/>
</dbReference>
<dbReference type="Gene3D" id="3.50.30.30">
    <property type="match status" value="1"/>
</dbReference>
<keyword evidence="8" id="KW-0325">Glycoprotein</keyword>
<feature type="domain" description="Peptidase S8/S53" evidence="13">
    <location>
        <begin position="163"/>
        <end position="614"/>
    </location>
</feature>
<dbReference type="Pfam" id="PF17766">
    <property type="entry name" value="fn3_6"/>
    <property type="match status" value="1"/>
</dbReference>
<comment type="subcellular location">
    <subcellularLocation>
        <location evidence="1">Secreted</location>
    </subcellularLocation>
</comment>
<dbReference type="AlphaFoldDB" id="Q47YW0"/>
<dbReference type="Pfam" id="PF05922">
    <property type="entry name" value="Inhibitor_I9"/>
    <property type="match status" value="1"/>
</dbReference>
<dbReference type="InterPro" id="IPR003137">
    <property type="entry name" value="PA_domain"/>
</dbReference>
<keyword evidence="4 10" id="KW-0645">Protease</keyword>
<evidence type="ECO:0000259" key="13">
    <source>
        <dbReference type="Pfam" id="PF00082"/>
    </source>
</evidence>
<evidence type="ECO:0000256" key="4">
    <source>
        <dbReference type="ARBA" id="ARBA00022670"/>
    </source>
</evidence>
<evidence type="ECO:0000256" key="10">
    <source>
        <dbReference type="PROSITE-ProRule" id="PRU01240"/>
    </source>
</evidence>
<dbReference type="RefSeq" id="WP_011044096.1">
    <property type="nucleotide sequence ID" value="NC_003910.7"/>
</dbReference>
<evidence type="ECO:0000256" key="12">
    <source>
        <dbReference type="SAM" id="MobiDB-lite"/>
    </source>
</evidence>
<evidence type="ECO:0000256" key="8">
    <source>
        <dbReference type="ARBA" id="ARBA00023180"/>
    </source>
</evidence>
<dbReference type="SUPFAM" id="SSF52743">
    <property type="entry name" value="Subtilisin-like"/>
    <property type="match status" value="1"/>
</dbReference>
<reference evidence="17" key="1">
    <citation type="journal article" date="2005" name="Proc. Natl. Acad. Sci. U.S.A.">
        <title>The psychrophilic lifestyle as revealed by the genome sequence of Colwellia psychrerythraea 34H through genomic and proteomic analyses.</title>
        <authorList>
            <person name="Methe B.A."/>
            <person name="Nelson K.E."/>
            <person name="Deming J.W."/>
            <person name="Momen B."/>
            <person name="Melamud E."/>
            <person name="Zhang X."/>
            <person name="Moult J."/>
            <person name="Madupu R."/>
            <person name="Nelson W.C."/>
            <person name="Dodson R.J."/>
            <person name="Brinkac L.M."/>
            <person name="Daugherty S.C."/>
            <person name="Durkin A.S."/>
            <person name="DeBoy R.T."/>
            <person name="Kolonay J.F."/>
            <person name="Sullivan S.A."/>
            <person name="Zhou L."/>
            <person name="Davidsen T.M."/>
            <person name="Wu M."/>
            <person name="Huston A.L."/>
            <person name="Lewis M."/>
            <person name="Weaver B."/>
            <person name="Weidman J.F."/>
            <person name="Khouri H."/>
            <person name="Utterback T.R."/>
            <person name="Feldblyum T.V."/>
            <person name="Fraser C.M."/>
        </authorList>
    </citation>
    <scope>NUCLEOTIDE SEQUENCE [LARGE SCALE GENOMIC DNA]</scope>
    <source>
        <strain evidence="17">34H</strain>
    </source>
</reference>
<feature type="compositionally biased region" description="Basic and acidic residues" evidence="12">
    <location>
        <begin position="244"/>
        <end position="253"/>
    </location>
</feature>
<keyword evidence="7 10" id="KW-0720">Serine protease</keyword>
<dbReference type="GO" id="GO:0004252">
    <property type="term" value="F:serine-type endopeptidase activity"/>
    <property type="evidence" value="ECO:0007669"/>
    <property type="project" value="UniProtKB-UniRule"/>
</dbReference>
<dbReference type="PANTHER" id="PTHR10795">
    <property type="entry name" value="PROPROTEIN CONVERTASE SUBTILISIN/KEXIN"/>
    <property type="match status" value="1"/>
</dbReference>
<evidence type="ECO:0000256" key="6">
    <source>
        <dbReference type="ARBA" id="ARBA00022801"/>
    </source>
</evidence>
<dbReference type="KEGG" id="cps:CPS_3335"/>